<sequence>MQLKPFVTVILLFIAQSIVAQSIVAQSPESEEYPSPSSEEYPPIPSPGCESDRVSCPPGQHCCGFSPTLKYCLPRDATC</sequence>
<feature type="chain" id="PRO_5002223088" evidence="1">
    <location>
        <begin position="21"/>
        <end position="79"/>
    </location>
</feature>
<evidence type="ECO:0000313" key="2">
    <source>
        <dbReference type="EMBL" id="KIK01943.1"/>
    </source>
</evidence>
<reference evidence="3" key="2">
    <citation type="submission" date="2015-01" db="EMBL/GenBank/DDBJ databases">
        <title>Evolutionary Origins and Diversification of the Mycorrhizal Mutualists.</title>
        <authorList>
            <consortium name="DOE Joint Genome Institute"/>
            <consortium name="Mycorrhizal Genomics Consortium"/>
            <person name="Kohler A."/>
            <person name="Kuo A."/>
            <person name="Nagy L.G."/>
            <person name="Floudas D."/>
            <person name="Copeland A."/>
            <person name="Barry K.W."/>
            <person name="Cichocki N."/>
            <person name="Veneault-Fourrey C."/>
            <person name="LaButti K."/>
            <person name="Lindquist E.A."/>
            <person name="Lipzen A."/>
            <person name="Lundell T."/>
            <person name="Morin E."/>
            <person name="Murat C."/>
            <person name="Riley R."/>
            <person name="Ohm R."/>
            <person name="Sun H."/>
            <person name="Tunlid A."/>
            <person name="Henrissat B."/>
            <person name="Grigoriev I.V."/>
            <person name="Hibbett D.S."/>
            <person name="Martin F."/>
        </authorList>
    </citation>
    <scope>NUCLEOTIDE SEQUENCE [LARGE SCALE GENOMIC DNA]</scope>
    <source>
        <strain evidence="3">LaAM-08-1</strain>
    </source>
</reference>
<evidence type="ECO:0000256" key="1">
    <source>
        <dbReference type="SAM" id="SignalP"/>
    </source>
</evidence>
<dbReference type="AlphaFoldDB" id="A0A0C9Y1L2"/>
<organism evidence="2 3">
    <name type="scientific">Laccaria amethystina LaAM-08-1</name>
    <dbReference type="NCBI Taxonomy" id="1095629"/>
    <lineage>
        <taxon>Eukaryota</taxon>
        <taxon>Fungi</taxon>
        <taxon>Dikarya</taxon>
        <taxon>Basidiomycota</taxon>
        <taxon>Agaricomycotina</taxon>
        <taxon>Agaricomycetes</taxon>
        <taxon>Agaricomycetidae</taxon>
        <taxon>Agaricales</taxon>
        <taxon>Agaricineae</taxon>
        <taxon>Hydnangiaceae</taxon>
        <taxon>Laccaria</taxon>
    </lineage>
</organism>
<dbReference type="EMBL" id="KN838599">
    <property type="protein sequence ID" value="KIK01943.1"/>
    <property type="molecule type" value="Genomic_DNA"/>
</dbReference>
<name>A0A0C9Y1L2_9AGAR</name>
<protein>
    <submittedName>
        <fullName evidence="2">Uncharacterized protein</fullName>
    </submittedName>
</protein>
<evidence type="ECO:0000313" key="3">
    <source>
        <dbReference type="Proteomes" id="UP000054477"/>
    </source>
</evidence>
<accession>A0A0C9Y1L2</accession>
<reference evidence="2 3" key="1">
    <citation type="submission" date="2014-04" db="EMBL/GenBank/DDBJ databases">
        <authorList>
            <consortium name="DOE Joint Genome Institute"/>
            <person name="Kuo A."/>
            <person name="Kohler A."/>
            <person name="Nagy L.G."/>
            <person name="Floudas D."/>
            <person name="Copeland A."/>
            <person name="Barry K.W."/>
            <person name="Cichocki N."/>
            <person name="Veneault-Fourrey C."/>
            <person name="LaButti K."/>
            <person name="Lindquist E.A."/>
            <person name="Lipzen A."/>
            <person name="Lundell T."/>
            <person name="Morin E."/>
            <person name="Murat C."/>
            <person name="Sun H."/>
            <person name="Tunlid A."/>
            <person name="Henrissat B."/>
            <person name="Grigoriev I.V."/>
            <person name="Hibbett D.S."/>
            <person name="Martin F."/>
            <person name="Nordberg H.P."/>
            <person name="Cantor M.N."/>
            <person name="Hua S.X."/>
        </authorList>
    </citation>
    <scope>NUCLEOTIDE SEQUENCE [LARGE SCALE GENOMIC DNA]</scope>
    <source>
        <strain evidence="2 3">LaAM-08-1</strain>
    </source>
</reference>
<proteinExistence type="predicted"/>
<gene>
    <name evidence="2" type="ORF">K443DRAFT_677959</name>
</gene>
<feature type="signal peptide" evidence="1">
    <location>
        <begin position="1"/>
        <end position="20"/>
    </location>
</feature>
<keyword evidence="3" id="KW-1185">Reference proteome</keyword>
<dbReference type="Proteomes" id="UP000054477">
    <property type="component" value="Unassembled WGS sequence"/>
</dbReference>
<keyword evidence="1" id="KW-0732">Signal</keyword>
<dbReference type="HOGENOM" id="CLU_205463_0_0_1"/>